<evidence type="ECO:0000313" key="1">
    <source>
        <dbReference type="EMBL" id="KAK6354847.1"/>
    </source>
</evidence>
<gene>
    <name evidence="1" type="ORF">TWF696_003979</name>
</gene>
<evidence type="ECO:0000313" key="2">
    <source>
        <dbReference type="Proteomes" id="UP001375240"/>
    </source>
</evidence>
<dbReference type="Proteomes" id="UP001375240">
    <property type="component" value="Unassembled WGS sequence"/>
</dbReference>
<dbReference type="AlphaFoldDB" id="A0AAV9V4T4"/>
<protein>
    <submittedName>
        <fullName evidence="1">Uncharacterized protein</fullName>
    </submittedName>
</protein>
<sequence>MEPSPTTSQHKYLTSPKCNIPPFHLERYTSVYAHRFIFLRMNGSFDEWTGGQIQDTYSDGYQNIRNQLADLAYTGRFDKAIELIQQNDCANSWRLRTADEFDTRPPTGWTTLHQAAILPTATLSHIERLITLGAYRNLRTLDTNETAYDLAKRHNRPRDILAALKPVNRRGLSDETIANLQRGQDEVIMSRVEKLVKEHKFRMPPVEVLIELQEMHFWCPIPGFYGGFHIQMLDDNCIEMESFCRVVGGSGEKHIVNPDGTWKRTETGLY</sequence>
<keyword evidence="2" id="KW-1185">Reference proteome</keyword>
<organism evidence="1 2">
    <name type="scientific">Orbilia brochopaga</name>
    <dbReference type="NCBI Taxonomy" id="3140254"/>
    <lineage>
        <taxon>Eukaryota</taxon>
        <taxon>Fungi</taxon>
        <taxon>Dikarya</taxon>
        <taxon>Ascomycota</taxon>
        <taxon>Pezizomycotina</taxon>
        <taxon>Orbiliomycetes</taxon>
        <taxon>Orbiliales</taxon>
        <taxon>Orbiliaceae</taxon>
        <taxon>Orbilia</taxon>
    </lineage>
</organism>
<comment type="caution">
    <text evidence="1">The sequence shown here is derived from an EMBL/GenBank/DDBJ whole genome shotgun (WGS) entry which is preliminary data.</text>
</comment>
<accession>A0AAV9V4T4</accession>
<reference evidence="1 2" key="1">
    <citation type="submission" date="2019-10" db="EMBL/GenBank/DDBJ databases">
        <authorList>
            <person name="Palmer J.M."/>
        </authorList>
    </citation>
    <scope>NUCLEOTIDE SEQUENCE [LARGE SCALE GENOMIC DNA]</scope>
    <source>
        <strain evidence="1 2">TWF696</strain>
    </source>
</reference>
<proteinExistence type="predicted"/>
<name>A0AAV9V4T4_9PEZI</name>
<dbReference type="EMBL" id="JAVHNQ010000002">
    <property type="protein sequence ID" value="KAK6354847.1"/>
    <property type="molecule type" value="Genomic_DNA"/>
</dbReference>